<evidence type="ECO:0000259" key="6">
    <source>
        <dbReference type="Pfam" id="PF02931"/>
    </source>
</evidence>
<dbReference type="Pfam" id="PF02931">
    <property type="entry name" value="Neur_chan_LBD"/>
    <property type="match status" value="1"/>
</dbReference>
<feature type="transmembrane region" description="Helical" evidence="5">
    <location>
        <begin position="433"/>
        <end position="454"/>
    </location>
</feature>
<evidence type="ECO:0000259" key="7">
    <source>
        <dbReference type="Pfam" id="PF02932"/>
    </source>
</evidence>
<sequence length="455" mass="51707">MAFNTVHFNLFLYIVVIVSNIYAGNHTSHFEAQEKLISKIVLNSDIRKEILPMANSSAPVLLRIKVGIRQIATVDEVNQALRLNVWLRLYWNNPYLTWDPADYGNITSVHLDNGLLWTPDISMYNKASLEEDIDILYTRLSTSVVLDYDGNCTWLSPATLLSQCKINVRRFPFDEQKCQLVFGSWTYSALKIDVDSAGADVKDFLPNGEWDVLGYPMERFVKPYSGIPYTEVALTLHIKRQPLYYTLNLILPCTVIATLAFLSFALPSNHGERISLVITVLLAMSVYMLIVSSTLPQTSDAMPVIGTYFLCIIVETALCLLATCFIAKIRDHESEIPKWLDKLVNKRLARLLFMSNAIEGYDEVPKLIKLNGHPKTVDISLNEVKLSDDTKTARSNHTTMQKLRDELAVLTNDVSMRQKREAKQLKWQNVARVLDRFFLLFFPLIFVVVTAAVFA</sequence>
<feature type="transmembrane region" description="Helical" evidence="5">
    <location>
        <begin position="243"/>
        <end position="262"/>
    </location>
</feature>
<dbReference type="PROSITE" id="PS00236">
    <property type="entry name" value="NEUROTR_ION_CHANNEL"/>
    <property type="match status" value="1"/>
</dbReference>
<dbReference type="AlphaFoldDB" id="A0A6S7H9Z9"/>
<keyword evidence="8" id="KW-0675">Receptor</keyword>
<dbReference type="Pfam" id="PF02932">
    <property type="entry name" value="Neur_chan_memb"/>
    <property type="match status" value="1"/>
</dbReference>
<comment type="subcellular location">
    <subcellularLocation>
        <location evidence="1">Membrane</location>
        <topology evidence="1">Multi-pass membrane protein</topology>
    </subcellularLocation>
</comment>
<gene>
    <name evidence="8" type="ORF">PACLA_8A040034</name>
</gene>
<keyword evidence="5" id="KW-0406">Ion transport</keyword>
<dbReference type="GO" id="GO:0005230">
    <property type="term" value="F:extracellular ligand-gated monoatomic ion channel activity"/>
    <property type="evidence" value="ECO:0007669"/>
    <property type="project" value="InterPro"/>
</dbReference>
<evidence type="ECO:0000256" key="2">
    <source>
        <dbReference type="ARBA" id="ARBA00022692"/>
    </source>
</evidence>
<dbReference type="InterPro" id="IPR018000">
    <property type="entry name" value="Neurotransmitter_ion_chnl_CS"/>
</dbReference>
<feature type="domain" description="Neurotransmitter-gated ion-channel transmembrane" evidence="7">
    <location>
        <begin position="249"/>
        <end position="454"/>
    </location>
</feature>
<dbReference type="InterPro" id="IPR006201">
    <property type="entry name" value="Neur_channel"/>
</dbReference>
<feature type="chain" id="PRO_5040558160" evidence="5">
    <location>
        <begin position="24"/>
        <end position="455"/>
    </location>
</feature>
<evidence type="ECO:0000256" key="1">
    <source>
        <dbReference type="ARBA" id="ARBA00004141"/>
    </source>
</evidence>
<protein>
    <submittedName>
        <fullName evidence="8">Neuronal acetylcholine receptor subunit alpha-3-like isoform X2</fullName>
    </submittedName>
</protein>
<dbReference type="Proteomes" id="UP001152795">
    <property type="component" value="Unassembled WGS sequence"/>
</dbReference>
<keyword evidence="4 5" id="KW-0472">Membrane</keyword>
<keyword evidence="5" id="KW-0732">Signal</keyword>
<dbReference type="SUPFAM" id="SSF90112">
    <property type="entry name" value="Neurotransmitter-gated ion-channel transmembrane pore"/>
    <property type="match status" value="1"/>
</dbReference>
<keyword evidence="5" id="KW-0407">Ion channel</keyword>
<keyword evidence="5" id="KW-0813">Transport</keyword>
<evidence type="ECO:0000313" key="9">
    <source>
        <dbReference type="Proteomes" id="UP001152795"/>
    </source>
</evidence>
<dbReference type="InterPro" id="IPR036734">
    <property type="entry name" value="Neur_chan_lig-bd_sf"/>
</dbReference>
<organism evidence="8 9">
    <name type="scientific">Paramuricea clavata</name>
    <name type="common">Red gorgonian</name>
    <name type="synonym">Violescent sea-whip</name>
    <dbReference type="NCBI Taxonomy" id="317549"/>
    <lineage>
        <taxon>Eukaryota</taxon>
        <taxon>Metazoa</taxon>
        <taxon>Cnidaria</taxon>
        <taxon>Anthozoa</taxon>
        <taxon>Octocorallia</taxon>
        <taxon>Malacalcyonacea</taxon>
        <taxon>Plexauridae</taxon>
        <taxon>Paramuricea</taxon>
    </lineage>
</organism>
<dbReference type="Gene3D" id="1.20.58.390">
    <property type="entry name" value="Neurotransmitter-gated ion-channel transmembrane domain"/>
    <property type="match status" value="2"/>
</dbReference>
<dbReference type="InterPro" id="IPR036719">
    <property type="entry name" value="Neuro-gated_channel_TM_sf"/>
</dbReference>
<comment type="caution">
    <text evidence="8">The sequence shown here is derived from an EMBL/GenBank/DDBJ whole genome shotgun (WGS) entry which is preliminary data.</text>
</comment>
<keyword evidence="2 5" id="KW-0812">Transmembrane</keyword>
<dbReference type="GO" id="GO:0016020">
    <property type="term" value="C:membrane"/>
    <property type="evidence" value="ECO:0007669"/>
    <property type="project" value="UniProtKB-SubCell"/>
</dbReference>
<dbReference type="SUPFAM" id="SSF63712">
    <property type="entry name" value="Nicotinic receptor ligand binding domain-like"/>
    <property type="match status" value="1"/>
</dbReference>
<dbReference type="CDD" id="cd18997">
    <property type="entry name" value="LGIC_ECD_nAChR"/>
    <property type="match status" value="1"/>
</dbReference>
<dbReference type="FunFam" id="2.70.170.10:FF:000030">
    <property type="entry name" value="AcetylCholine Receptor"/>
    <property type="match status" value="1"/>
</dbReference>
<dbReference type="InterPro" id="IPR038050">
    <property type="entry name" value="Neuro_actylchol_rec"/>
</dbReference>
<keyword evidence="9" id="KW-1185">Reference proteome</keyword>
<dbReference type="InterPro" id="IPR006029">
    <property type="entry name" value="Neurotrans-gated_channel_TM"/>
</dbReference>
<feature type="domain" description="Neurotransmitter-gated ion-channel ligand-binding" evidence="6">
    <location>
        <begin position="42"/>
        <end position="242"/>
    </location>
</feature>
<accession>A0A6S7H9Z9</accession>
<comment type="similarity">
    <text evidence="5">Belongs to the ligand-gated ion channel (TC 1.A.9) family.</text>
</comment>
<dbReference type="PANTHER" id="PTHR18945">
    <property type="entry name" value="NEUROTRANSMITTER GATED ION CHANNEL"/>
    <property type="match status" value="1"/>
</dbReference>
<dbReference type="EMBL" id="CACRXK020003696">
    <property type="protein sequence ID" value="CAB3999887.1"/>
    <property type="molecule type" value="Genomic_DNA"/>
</dbReference>
<dbReference type="InterPro" id="IPR006202">
    <property type="entry name" value="Neur_chan_lig-bd"/>
</dbReference>
<evidence type="ECO:0000313" key="8">
    <source>
        <dbReference type="EMBL" id="CAB3999887.1"/>
    </source>
</evidence>
<feature type="transmembrane region" description="Helical" evidence="5">
    <location>
        <begin position="274"/>
        <end position="295"/>
    </location>
</feature>
<name>A0A6S7H9Z9_PARCT</name>
<dbReference type="FunFam" id="1.20.58.390:FF:000043">
    <property type="entry name" value="AcetylCholine Receptor"/>
    <property type="match status" value="1"/>
</dbReference>
<reference evidence="8" key="1">
    <citation type="submission" date="2020-04" db="EMBL/GenBank/DDBJ databases">
        <authorList>
            <person name="Alioto T."/>
            <person name="Alioto T."/>
            <person name="Gomez Garrido J."/>
        </authorList>
    </citation>
    <scope>NUCLEOTIDE SEQUENCE</scope>
    <source>
        <strain evidence="8">A484AB</strain>
    </source>
</reference>
<evidence type="ECO:0000256" key="4">
    <source>
        <dbReference type="ARBA" id="ARBA00023136"/>
    </source>
</evidence>
<feature type="transmembrane region" description="Helical" evidence="5">
    <location>
        <begin position="307"/>
        <end position="327"/>
    </location>
</feature>
<dbReference type="OrthoDB" id="5975154at2759"/>
<dbReference type="NCBIfam" id="TIGR00860">
    <property type="entry name" value="LIC"/>
    <property type="match status" value="1"/>
</dbReference>
<evidence type="ECO:0000256" key="3">
    <source>
        <dbReference type="ARBA" id="ARBA00022989"/>
    </source>
</evidence>
<proteinExistence type="inferred from homology"/>
<dbReference type="CDD" id="cd19051">
    <property type="entry name" value="LGIC_TM_cation"/>
    <property type="match status" value="1"/>
</dbReference>
<keyword evidence="3 5" id="KW-1133">Transmembrane helix</keyword>
<dbReference type="PRINTS" id="PR00252">
    <property type="entry name" value="NRIONCHANNEL"/>
</dbReference>
<evidence type="ECO:0000256" key="5">
    <source>
        <dbReference type="RuleBase" id="RU000687"/>
    </source>
</evidence>
<feature type="signal peptide" evidence="5">
    <location>
        <begin position="1"/>
        <end position="23"/>
    </location>
</feature>
<dbReference type="GO" id="GO:0004888">
    <property type="term" value="F:transmembrane signaling receptor activity"/>
    <property type="evidence" value="ECO:0007669"/>
    <property type="project" value="InterPro"/>
</dbReference>
<dbReference type="Gene3D" id="2.70.170.10">
    <property type="entry name" value="Neurotransmitter-gated ion-channel ligand-binding domain"/>
    <property type="match status" value="1"/>
</dbReference>